<dbReference type="EMBL" id="QWLA01000061">
    <property type="protein sequence ID" value="RIH84227.1"/>
    <property type="molecule type" value="Genomic_DNA"/>
</dbReference>
<dbReference type="AlphaFoldDB" id="A0A399EHV0"/>
<proteinExistence type="predicted"/>
<keyword evidence="1" id="KW-0812">Transmembrane</keyword>
<keyword evidence="1" id="KW-1133">Transmembrane helix</keyword>
<feature type="chain" id="PRO_5017345407" evidence="2">
    <location>
        <begin position="33"/>
        <end position="786"/>
    </location>
</feature>
<organism evidence="3 4">
    <name type="scientific">Calidithermus roseus</name>
    <dbReference type="NCBI Taxonomy" id="1644118"/>
    <lineage>
        <taxon>Bacteria</taxon>
        <taxon>Thermotogati</taxon>
        <taxon>Deinococcota</taxon>
        <taxon>Deinococci</taxon>
        <taxon>Thermales</taxon>
        <taxon>Thermaceae</taxon>
        <taxon>Calidithermus</taxon>
    </lineage>
</organism>
<feature type="signal peptide" evidence="2">
    <location>
        <begin position="1"/>
        <end position="32"/>
    </location>
</feature>
<comment type="caution">
    <text evidence="3">The sequence shown here is derived from an EMBL/GenBank/DDBJ whole genome shotgun (WGS) entry which is preliminary data.</text>
</comment>
<evidence type="ECO:0000256" key="2">
    <source>
        <dbReference type="SAM" id="SignalP"/>
    </source>
</evidence>
<sequence length="786" mass="89132">MRASRYLKLSPGRGVFAAGLALLASCFQLAWAQGDLARWEGEWNGLRMQVAVVTRGHVISDAERQERPWWQWGRTNSDVFLFGFAPGGYDLVLDFGVRVDRPRVRIYVVDQRERGEVRVLAGQYILPAAHKQVIELWPRDENEDWLTRNGLPNFDLEGLVPSDEQEGLIFGLSVAGNPLRPGEPLWHTTRIINDAGADRGYSRFGAAVRSDPSVRFKLADPLLPSFPYLSVVQGFDPFGDDRPMVYELNTHAFRSTWAGFQSAGVYAFNSKSFPPYTDFEAPFAWYRFNTDPLNNPSGKYADLVVRADYWPQQSLFGPDVYRTTRSAFRLSWKGRDPLHWRYSLTVAGNHEMRTRVRVGDEVVLAVPYWDYPAWVATKPWKAATLVEATRGESGSEGIYDYSVEDSLELAYWVNGQRDEPPPGYDRPYIEFPQIHPQRLAEGFRGEYSMVYNRVPELYFSPIDRRVHLKGAQAGIWNLGKGQVLRSYNLEPDDYVDSWVREQVPLQQGPVVIAEHGQPLERLHFLRGFVIYSGPTGVVLRRGEAQLHSLELPVPTDWESWRPWATQLPQIEGGRDPRRLDTWMGNLGGALLQEPGGSLSEVWRTPEGLRLVLQSRGQGRGPLAPDAPGAYVLRYSASDERWSVEPSPPPRLVARIKSRPLRELYPVALELEVENQGGASWSGPAELVALRTNEWGNVEKETLKRWERLELMGQSTVRKEIHWATRFTGTREFVLMLGERKLEVGRLEVAHTPRMTAPPPNPVAAPFALLVLMLGLLGILRVWKEAA</sequence>
<evidence type="ECO:0000313" key="3">
    <source>
        <dbReference type="EMBL" id="RIH84227.1"/>
    </source>
</evidence>
<reference evidence="3 4" key="1">
    <citation type="submission" date="2018-08" db="EMBL/GenBank/DDBJ databases">
        <title>Meiothermus roseus NBRC 110900 genome sequencing project.</title>
        <authorList>
            <person name="Da Costa M.S."/>
            <person name="Albuquerque L."/>
            <person name="Raposo P."/>
            <person name="Froufe H.J.C."/>
            <person name="Barroso C.S."/>
            <person name="Egas C."/>
        </authorList>
    </citation>
    <scope>NUCLEOTIDE SEQUENCE [LARGE SCALE GENOMIC DNA]</scope>
    <source>
        <strain evidence="3 4">NBRC 110900</strain>
    </source>
</reference>
<dbReference type="RefSeq" id="WP_119279203.1">
    <property type="nucleotide sequence ID" value="NZ_QWLA01000061.1"/>
</dbReference>
<evidence type="ECO:0000256" key="1">
    <source>
        <dbReference type="SAM" id="Phobius"/>
    </source>
</evidence>
<accession>A0A399EHV0</accession>
<keyword evidence="1" id="KW-0472">Membrane</keyword>
<evidence type="ECO:0000313" key="4">
    <source>
        <dbReference type="Proteomes" id="UP000265341"/>
    </source>
</evidence>
<protein>
    <submittedName>
        <fullName evidence="3">Uncharacterized protein</fullName>
    </submittedName>
</protein>
<dbReference type="Proteomes" id="UP000265341">
    <property type="component" value="Unassembled WGS sequence"/>
</dbReference>
<name>A0A399EHV0_9DEIN</name>
<gene>
    <name evidence="3" type="ORF">Mrose_02740</name>
</gene>
<dbReference type="PROSITE" id="PS51257">
    <property type="entry name" value="PROKAR_LIPOPROTEIN"/>
    <property type="match status" value="1"/>
</dbReference>
<dbReference type="OrthoDB" id="33873at2"/>
<feature type="transmembrane region" description="Helical" evidence="1">
    <location>
        <begin position="762"/>
        <end position="782"/>
    </location>
</feature>
<keyword evidence="2" id="KW-0732">Signal</keyword>
<keyword evidence="4" id="KW-1185">Reference proteome</keyword>